<keyword evidence="3" id="KW-1185">Reference proteome</keyword>
<gene>
    <name evidence="2" type="ORF">SAMN05192553_10589</name>
</gene>
<feature type="transmembrane region" description="Helical" evidence="1">
    <location>
        <begin position="60"/>
        <end position="80"/>
    </location>
</feature>
<sequence length="143" mass="15972">METAAISVNYFAIAAGGILSMILGALWYGPLFGKKWLQIIGADALSPDERKQMQRSAGPLYLVQFVLTLFQVLVLAHLIADTSRASGIERALWIWAAFVIPTLAGAVMWTNESSKMKWARFLIQGGYQLTLFLIFGMLLQFWK</sequence>
<evidence type="ECO:0000313" key="3">
    <source>
        <dbReference type="Proteomes" id="UP000199403"/>
    </source>
</evidence>
<reference evidence="3" key="1">
    <citation type="submission" date="2016-10" db="EMBL/GenBank/DDBJ databases">
        <authorList>
            <person name="Varghese N."/>
            <person name="Submissions S."/>
        </authorList>
    </citation>
    <scope>NUCLEOTIDE SEQUENCE [LARGE SCALE GENOMIC DNA]</scope>
    <source>
        <strain evidence="3">IBRC-M 10761</strain>
    </source>
</reference>
<dbReference type="EMBL" id="FNZH01000005">
    <property type="protein sequence ID" value="SEJ56092.1"/>
    <property type="molecule type" value="Genomic_DNA"/>
</dbReference>
<dbReference type="RefSeq" id="WP_092176363.1">
    <property type="nucleotide sequence ID" value="NZ_FNZH01000005.1"/>
</dbReference>
<dbReference type="OrthoDB" id="333057at2"/>
<dbReference type="InterPro" id="IPR013879">
    <property type="entry name" value="DUF1761"/>
</dbReference>
<feature type="transmembrane region" description="Helical" evidence="1">
    <location>
        <begin position="92"/>
        <end position="109"/>
    </location>
</feature>
<protein>
    <recommendedName>
        <fullName evidence="4">DUF1761 domain-containing protein</fullName>
    </recommendedName>
</protein>
<keyword evidence="1" id="KW-1133">Transmembrane helix</keyword>
<feature type="transmembrane region" description="Helical" evidence="1">
    <location>
        <begin position="6"/>
        <end position="28"/>
    </location>
</feature>
<evidence type="ECO:0000313" key="2">
    <source>
        <dbReference type="EMBL" id="SEJ56092.1"/>
    </source>
</evidence>
<evidence type="ECO:0008006" key="4">
    <source>
        <dbReference type="Google" id="ProtNLM"/>
    </source>
</evidence>
<proteinExistence type="predicted"/>
<accession>A0A1H7A238</accession>
<evidence type="ECO:0000256" key="1">
    <source>
        <dbReference type="SAM" id="Phobius"/>
    </source>
</evidence>
<dbReference type="Pfam" id="PF08570">
    <property type="entry name" value="DUF1761"/>
    <property type="match status" value="1"/>
</dbReference>
<feature type="transmembrane region" description="Helical" evidence="1">
    <location>
        <begin position="121"/>
        <end position="142"/>
    </location>
</feature>
<organism evidence="2 3">
    <name type="scientific">Cyclobacterium xiamenense</name>
    <dbReference type="NCBI Taxonomy" id="1297121"/>
    <lineage>
        <taxon>Bacteria</taxon>
        <taxon>Pseudomonadati</taxon>
        <taxon>Bacteroidota</taxon>
        <taxon>Cytophagia</taxon>
        <taxon>Cytophagales</taxon>
        <taxon>Cyclobacteriaceae</taxon>
        <taxon>Cyclobacterium</taxon>
    </lineage>
</organism>
<dbReference type="STRING" id="1416801.SAMN05192553_10589"/>
<dbReference type="AlphaFoldDB" id="A0A1H7A238"/>
<name>A0A1H7A238_9BACT</name>
<dbReference type="Proteomes" id="UP000199403">
    <property type="component" value="Unassembled WGS sequence"/>
</dbReference>
<keyword evidence="1" id="KW-0812">Transmembrane</keyword>
<keyword evidence="1" id="KW-0472">Membrane</keyword>